<dbReference type="AlphaFoldDB" id="A0A7E4VXR8"/>
<keyword evidence="2" id="KW-0812">Transmembrane</keyword>
<feature type="transmembrane region" description="Helical" evidence="2">
    <location>
        <begin position="6"/>
        <end position="28"/>
    </location>
</feature>
<evidence type="ECO:0000313" key="3">
    <source>
        <dbReference type="Proteomes" id="UP000492821"/>
    </source>
</evidence>
<sequence length="429" mass="47843">MLEFEDLGVIVGYVVFAVLSILLANTCIKRRQKSNRERAVVSTPTAPATVVVTPTRVTSPASATCTAIRSPSTEPLKRQSRSREQPPTSMEVQNRQSREHDPFRPAKKLPSAEVIPLVGDCMPPSMERPKKKEDSDEVMENADLPVVIDQNLMQRPPGHLDLSSKSGRQNYHVLEPSNLEALCVDFWAILVIPIFLPISNFWKSFDVIAQTPDLPRVVPSNFIVISIRDLVSNKEPVLASMAGRLLEPIPINLPITETKTEHSQEDGTNSTISTLAASGVSGPTPMNVRIFITFYDPITIEIHFTGKTAPNFIWKILGPCAMCEESKRLFETAGNFIGVDNNYPTWKDLVCQVGQMPGNRHTFISAMKPNSEETEIYHVMVIKGDKSIQGHMAKCSLGCKADSSKWHPHRPRILPLYRAHEYRQKQPSS</sequence>
<keyword evidence="2" id="KW-0472">Membrane</keyword>
<dbReference type="Proteomes" id="UP000492821">
    <property type="component" value="Unassembled WGS sequence"/>
</dbReference>
<name>A0A7E4VXR8_PANRE</name>
<feature type="compositionally biased region" description="Basic and acidic residues" evidence="1">
    <location>
        <begin position="75"/>
        <end position="84"/>
    </location>
</feature>
<feature type="region of interest" description="Disordered" evidence="1">
    <location>
        <begin position="118"/>
        <end position="138"/>
    </location>
</feature>
<dbReference type="WBParaSite" id="Pan_g4554.t1">
    <property type="protein sequence ID" value="Pan_g4554.t1"/>
    <property type="gene ID" value="Pan_g4554"/>
</dbReference>
<feature type="compositionally biased region" description="Polar residues" evidence="1">
    <location>
        <begin position="63"/>
        <end position="73"/>
    </location>
</feature>
<reference evidence="3" key="1">
    <citation type="journal article" date="2013" name="Genetics">
        <title>The draft genome and transcriptome of Panagrellus redivivus are shaped by the harsh demands of a free-living lifestyle.</title>
        <authorList>
            <person name="Srinivasan J."/>
            <person name="Dillman A.R."/>
            <person name="Macchietto M.G."/>
            <person name="Heikkinen L."/>
            <person name="Lakso M."/>
            <person name="Fracchia K.M."/>
            <person name="Antoshechkin I."/>
            <person name="Mortazavi A."/>
            <person name="Wong G."/>
            <person name="Sternberg P.W."/>
        </authorList>
    </citation>
    <scope>NUCLEOTIDE SEQUENCE [LARGE SCALE GENOMIC DNA]</scope>
    <source>
        <strain evidence="3">MT8872</strain>
    </source>
</reference>
<reference evidence="4" key="2">
    <citation type="submission" date="2020-10" db="UniProtKB">
        <authorList>
            <consortium name="WormBaseParasite"/>
        </authorList>
    </citation>
    <scope>IDENTIFICATION</scope>
</reference>
<evidence type="ECO:0000256" key="2">
    <source>
        <dbReference type="SAM" id="Phobius"/>
    </source>
</evidence>
<feature type="compositionally biased region" description="Polar residues" evidence="1">
    <location>
        <begin position="85"/>
        <end position="95"/>
    </location>
</feature>
<proteinExistence type="predicted"/>
<keyword evidence="3" id="KW-1185">Reference proteome</keyword>
<accession>A0A7E4VXR8</accession>
<evidence type="ECO:0000313" key="4">
    <source>
        <dbReference type="WBParaSite" id="Pan_g4554.t1"/>
    </source>
</evidence>
<evidence type="ECO:0000256" key="1">
    <source>
        <dbReference type="SAM" id="MobiDB-lite"/>
    </source>
</evidence>
<organism evidence="3 4">
    <name type="scientific">Panagrellus redivivus</name>
    <name type="common">Microworm</name>
    <dbReference type="NCBI Taxonomy" id="6233"/>
    <lineage>
        <taxon>Eukaryota</taxon>
        <taxon>Metazoa</taxon>
        <taxon>Ecdysozoa</taxon>
        <taxon>Nematoda</taxon>
        <taxon>Chromadorea</taxon>
        <taxon>Rhabditida</taxon>
        <taxon>Tylenchina</taxon>
        <taxon>Panagrolaimomorpha</taxon>
        <taxon>Panagrolaimoidea</taxon>
        <taxon>Panagrolaimidae</taxon>
        <taxon>Panagrellus</taxon>
    </lineage>
</organism>
<keyword evidence="2" id="KW-1133">Transmembrane helix</keyword>
<protein>
    <submittedName>
        <fullName evidence="4">Uncharacterized protein</fullName>
    </submittedName>
</protein>
<feature type="region of interest" description="Disordered" evidence="1">
    <location>
        <begin position="57"/>
        <end position="106"/>
    </location>
</feature>